<feature type="domain" description="DUF7096" evidence="3">
    <location>
        <begin position="1"/>
        <end position="204"/>
    </location>
</feature>
<name>A0A1N7CS06_9EURY</name>
<feature type="domain" description="DUF7094" evidence="2">
    <location>
        <begin position="207"/>
        <end position="313"/>
    </location>
</feature>
<sequence length="397" mass="43954">MNSATSALLALLLVFSLVAIPVAAGPGDGTRAQLQAEQQDRTTDNSAADETTTRLPLEGEVRSDTVSYGPDLGIVLTATDDELRTDYAQYTIVEHEFEDASEAKREALVADAYDRITDRADELEQREVDAVEDHAAGDLSTTELLQILLRNHNEAAVLSDALEELKNRTNQIPDSEVRDEQNRLEMQQTPVRTHLQMAAQGGDETVVTVQTSENGYALSTLTDDYVRETTRFDNRDTRLGNSFEDMWDGYEYAVEQYPWVFETGSSQAVHQHTAARLYQIRVSHDQGRFDIYLDWGTGEVHREVQVLTYTSLPTETETTWTDGERRLALNETPANGPAKITVTDIETESPETATVTVDGFGVGELDSDGTIWFVPPAESYDLTVTTENSSTTVTVGD</sequence>
<dbReference type="AlphaFoldDB" id="A0A1N7CS06"/>
<evidence type="ECO:0000259" key="2">
    <source>
        <dbReference type="Pfam" id="PF23375"/>
    </source>
</evidence>
<keyword evidence="5" id="KW-1185">Reference proteome</keyword>
<evidence type="ECO:0000313" key="5">
    <source>
        <dbReference type="Proteomes" id="UP000185936"/>
    </source>
</evidence>
<dbReference type="Pfam" id="PF23375">
    <property type="entry name" value="DUF7094"/>
    <property type="match status" value="1"/>
</dbReference>
<evidence type="ECO:0000259" key="3">
    <source>
        <dbReference type="Pfam" id="PF23379"/>
    </source>
</evidence>
<reference evidence="5" key="1">
    <citation type="submission" date="2017-01" db="EMBL/GenBank/DDBJ databases">
        <authorList>
            <person name="Varghese N."/>
            <person name="Submissions S."/>
        </authorList>
    </citation>
    <scope>NUCLEOTIDE SEQUENCE [LARGE SCALE GENOMIC DNA]</scope>
    <source>
        <strain evidence="5">type strain: HArc-</strain>
    </source>
</reference>
<evidence type="ECO:0000259" key="1">
    <source>
        <dbReference type="Pfam" id="PF23374"/>
    </source>
</evidence>
<accession>A0A1N7CS06</accession>
<dbReference type="InterPro" id="IPR055522">
    <property type="entry name" value="DUF7096"/>
</dbReference>
<organism evidence="4 5">
    <name type="scientific">Natronorubrum thiooxidans</name>
    <dbReference type="NCBI Taxonomy" id="308853"/>
    <lineage>
        <taxon>Archaea</taxon>
        <taxon>Methanobacteriati</taxon>
        <taxon>Methanobacteriota</taxon>
        <taxon>Stenosarchaea group</taxon>
        <taxon>Halobacteria</taxon>
        <taxon>Halobacteriales</taxon>
        <taxon>Natrialbaceae</taxon>
        <taxon>Natronorubrum</taxon>
    </lineage>
</organism>
<dbReference type="OrthoDB" id="201701at2157"/>
<dbReference type="InterPro" id="IPR056397">
    <property type="entry name" value="Fn3_arc"/>
</dbReference>
<dbReference type="Pfam" id="PF23379">
    <property type="entry name" value="DUF7096"/>
    <property type="match status" value="1"/>
</dbReference>
<dbReference type="InterPro" id="IPR055520">
    <property type="entry name" value="DUF7094"/>
</dbReference>
<dbReference type="EMBL" id="FTNR01000001">
    <property type="protein sequence ID" value="SIR66225.1"/>
    <property type="molecule type" value="Genomic_DNA"/>
</dbReference>
<protein>
    <submittedName>
        <fullName evidence="4">Uncharacterized protein</fullName>
    </submittedName>
</protein>
<dbReference type="Proteomes" id="UP000185936">
    <property type="component" value="Unassembled WGS sequence"/>
</dbReference>
<evidence type="ECO:0000313" key="4">
    <source>
        <dbReference type="EMBL" id="SIR66225.1"/>
    </source>
</evidence>
<dbReference type="STRING" id="308853.SAMN05421752_101538"/>
<gene>
    <name evidence="4" type="ORF">SAMN05421752_101538</name>
</gene>
<dbReference type="Pfam" id="PF23374">
    <property type="entry name" value="Fn3_arc"/>
    <property type="match status" value="1"/>
</dbReference>
<dbReference type="RefSeq" id="WP_076607613.1">
    <property type="nucleotide sequence ID" value="NZ_FTNR01000001.1"/>
</dbReference>
<feature type="domain" description="Fibronectin-III type-like" evidence="1">
    <location>
        <begin position="317"/>
        <end position="392"/>
    </location>
</feature>
<proteinExistence type="predicted"/>